<protein>
    <submittedName>
        <fullName evidence="1">Uncharacterized protein</fullName>
    </submittedName>
</protein>
<dbReference type="Proteomes" id="UP000002282">
    <property type="component" value="Chromosome 3R"/>
</dbReference>
<sequence length="125" mass="14785">MVLELLFRFFQNFFRSVKYTIMGDSAIVKSDSFSHVIIPPIPKLADMHMYWVWRMLIKSYLAAIGLWAGNHPKESAHTKFVLLSTLEIWIVRREYDDMTSKSIFEDLEQRYGSNNSRRQSENSFI</sequence>
<evidence type="ECO:0000313" key="1">
    <source>
        <dbReference type="EMBL" id="KRK03657.1"/>
    </source>
</evidence>
<dbReference type="EMBL" id="CM000160">
    <property type="protein sequence ID" value="KRK03657.1"/>
    <property type="molecule type" value="Genomic_DNA"/>
</dbReference>
<evidence type="ECO:0000313" key="2">
    <source>
        <dbReference type="Proteomes" id="UP000002282"/>
    </source>
</evidence>
<accession>A0A0R1E3I4</accession>
<dbReference type="AlphaFoldDB" id="A0A0R1E3I4"/>
<dbReference type="KEGG" id="dya:Dyak_GE28936"/>
<gene>
    <name evidence="1" type="primary">Dyak\GE28936</name>
    <name evidence="1" type="synonym">GE28936</name>
    <name evidence="1" type="ORF">Dyak_GE28936</name>
</gene>
<keyword evidence="2" id="KW-1185">Reference proteome</keyword>
<name>A0A0R1E3I4_DROYA</name>
<reference evidence="1 2" key="1">
    <citation type="journal article" date="2007" name="Nature">
        <title>Evolution of genes and genomes on the Drosophila phylogeny.</title>
        <authorList>
            <consortium name="Drosophila 12 Genomes Consortium"/>
            <person name="Clark A.G."/>
            <person name="Eisen M.B."/>
            <person name="Smith D.R."/>
            <person name="Bergman C.M."/>
            <person name="Oliver B."/>
            <person name="Markow T.A."/>
            <person name="Kaufman T.C."/>
            <person name="Kellis M."/>
            <person name="Gelbart W."/>
            <person name="Iyer V.N."/>
            <person name="Pollard D.A."/>
            <person name="Sackton T.B."/>
            <person name="Larracuente A.M."/>
            <person name="Singh N.D."/>
            <person name="Abad J.P."/>
            <person name="Abt D.N."/>
            <person name="Adryan B."/>
            <person name="Aguade M."/>
            <person name="Akashi H."/>
            <person name="Anderson W.W."/>
            <person name="Aquadro C.F."/>
            <person name="Ardell D.H."/>
            <person name="Arguello R."/>
            <person name="Artieri C.G."/>
            <person name="Barbash D.A."/>
            <person name="Barker D."/>
            <person name="Barsanti P."/>
            <person name="Batterham P."/>
            <person name="Batzoglou S."/>
            <person name="Begun D."/>
            <person name="Bhutkar A."/>
            <person name="Blanco E."/>
            <person name="Bosak S.A."/>
            <person name="Bradley R.K."/>
            <person name="Brand A.D."/>
            <person name="Brent M.R."/>
            <person name="Brooks A.N."/>
            <person name="Brown R.H."/>
            <person name="Butlin R.K."/>
            <person name="Caggese C."/>
            <person name="Calvi B.R."/>
            <person name="Bernardo de Carvalho A."/>
            <person name="Caspi A."/>
            <person name="Castrezana S."/>
            <person name="Celniker S.E."/>
            <person name="Chang J.L."/>
            <person name="Chapple C."/>
            <person name="Chatterji S."/>
            <person name="Chinwalla A."/>
            <person name="Civetta A."/>
            <person name="Clifton S.W."/>
            <person name="Comeron J.M."/>
            <person name="Costello J.C."/>
            <person name="Coyne J.A."/>
            <person name="Daub J."/>
            <person name="David R.G."/>
            <person name="Delcher A.L."/>
            <person name="Delehaunty K."/>
            <person name="Do C.B."/>
            <person name="Ebling H."/>
            <person name="Edwards K."/>
            <person name="Eickbush T."/>
            <person name="Evans J.D."/>
            <person name="Filipski A."/>
            <person name="Findeiss S."/>
            <person name="Freyhult E."/>
            <person name="Fulton L."/>
            <person name="Fulton R."/>
            <person name="Garcia A.C."/>
            <person name="Gardiner A."/>
            <person name="Garfield D.A."/>
            <person name="Garvin B.E."/>
            <person name="Gibson G."/>
            <person name="Gilbert D."/>
            <person name="Gnerre S."/>
            <person name="Godfrey J."/>
            <person name="Good R."/>
            <person name="Gotea V."/>
            <person name="Gravely B."/>
            <person name="Greenberg A.J."/>
            <person name="Griffiths-Jones S."/>
            <person name="Gross S."/>
            <person name="Guigo R."/>
            <person name="Gustafson E.A."/>
            <person name="Haerty W."/>
            <person name="Hahn M.W."/>
            <person name="Halligan D.L."/>
            <person name="Halpern A.L."/>
            <person name="Halter G.M."/>
            <person name="Han M.V."/>
            <person name="Heger A."/>
            <person name="Hillier L."/>
            <person name="Hinrichs A.S."/>
            <person name="Holmes I."/>
            <person name="Hoskins R.A."/>
            <person name="Hubisz M.J."/>
            <person name="Hultmark D."/>
            <person name="Huntley M.A."/>
            <person name="Jaffe D.B."/>
            <person name="Jagadeeshan S."/>
            <person name="Jeck W.R."/>
            <person name="Johnson J."/>
            <person name="Jones C.D."/>
            <person name="Jordan W.C."/>
            <person name="Karpen G.H."/>
            <person name="Kataoka E."/>
            <person name="Keightley P.D."/>
            <person name="Kheradpour P."/>
            <person name="Kirkness E.F."/>
            <person name="Koerich L.B."/>
            <person name="Kristiansen K."/>
            <person name="Kudrna D."/>
            <person name="Kulathinal R.J."/>
            <person name="Kumar S."/>
            <person name="Kwok R."/>
            <person name="Lander E."/>
            <person name="Langley C.H."/>
            <person name="Lapoint R."/>
            <person name="Lazzaro B.P."/>
            <person name="Lee S.J."/>
            <person name="Levesque L."/>
            <person name="Li R."/>
            <person name="Lin C.F."/>
            <person name="Lin M.F."/>
            <person name="Lindblad-Toh K."/>
            <person name="Llopart A."/>
            <person name="Long M."/>
            <person name="Low L."/>
            <person name="Lozovsky E."/>
            <person name="Lu J."/>
            <person name="Luo M."/>
            <person name="Machado C.A."/>
            <person name="Makalowski W."/>
            <person name="Marzo M."/>
            <person name="Matsuda M."/>
            <person name="Matzkin L."/>
            <person name="McAllister B."/>
            <person name="McBride C.S."/>
            <person name="McKernan B."/>
            <person name="McKernan K."/>
            <person name="Mendez-Lago M."/>
            <person name="Minx P."/>
            <person name="Mollenhauer M.U."/>
            <person name="Montooth K."/>
            <person name="Mount S.M."/>
            <person name="Mu X."/>
            <person name="Myers E."/>
            <person name="Negre B."/>
            <person name="Newfeld S."/>
            <person name="Nielsen R."/>
            <person name="Noor M.A."/>
            <person name="O'Grady P."/>
            <person name="Pachter L."/>
            <person name="Papaceit M."/>
            <person name="Parisi M.J."/>
            <person name="Parisi M."/>
            <person name="Parts L."/>
            <person name="Pedersen J.S."/>
            <person name="Pesole G."/>
            <person name="Phillippy A.M."/>
            <person name="Ponting C.P."/>
            <person name="Pop M."/>
            <person name="Porcelli D."/>
            <person name="Powell J.R."/>
            <person name="Prohaska S."/>
            <person name="Pruitt K."/>
            <person name="Puig M."/>
            <person name="Quesneville H."/>
            <person name="Ram K.R."/>
            <person name="Rand D."/>
            <person name="Rasmussen M.D."/>
            <person name="Reed L.K."/>
            <person name="Reenan R."/>
            <person name="Reily A."/>
            <person name="Remington K.A."/>
            <person name="Rieger T.T."/>
            <person name="Ritchie M.G."/>
            <person name="Robin C."/>
            <person name="Rogers Y.H."/>
            <person name="Rohde C."/>
            <person name="Rozas J."/>
            <person name="Rubenfield M.J."/>
            <person name="Ruiz A."/>
            <person name="Russo S."/>
            <person name="Salzberg S.L."/>
            <person name="Sanchez-Gracia A."/>
            <person name="Saranga D.J."/>
            <person name="Sato H."/>
            <person name="Schaeffer S.W."/>
            <person name="Schatz M.C."/>
            <person name="Schlenke T."/>
            <person name="Schwartz R."/>
            <person name="Segarra C."/>
            <person name="Singh R.S."/>
            <person name="Sirot L."/>
            <person name="Sirota M."/>
            <person name="Sisneros N.B."/>
            <person name="Smith C.D."/>
            <person name="Smith T.F."/>
            <person name="Spieth J."/>
            <person name="Stage D.E."/>
            <person name="Stark A."/>
            <person name="Stephan W."/>
            <person name="Strausberg R.L."/>
            <person name="Strempel S."/>
            <person name="Sturgill D."/>
            <person name="Sutton G."/>
            <person name="Sutton G.G."/>
            <person name="Tao W."/>
            <person name="Teichmann S."/>
            <person name="Tobari Y.N."/>
            <person name="Tomimura Y."/>
            <person name="Tsolas J.M."/>
            <person name="Valente V.L."/>
            <person name="Venter E."/>
            <person name="Venter J.C."/>
            <person name="Vicario S."/>
            <person name="Vieira F.G."/>
            <person name="Vilella A.J."/>
            <person name="Villasante A."/>
            <person name="Walenz B."/>
            <person name="Wang J."/>
            <person name="Wasserman M."/>
            <person name="Watts T."/>
            <person name="Wilson D."/>
            <person name="Wilson R.K."/>
            <person name="Wing R.A."/>
            <person name="Wolfner M.F."/>
            <person name="Wong A."/>
            <person name="Wong G.K."/>
            <person name="Wu C.I."/>
            <person name="Wu G."/>
            <person name="Yamamoto D."/>
            <person name="Yang H.P."/>
            <person name="Yang S.P."/>
            <person name="Yorke J.A."/>
            <person name="Yoshida K."/>
            <person name="Zdobnov E."/>
            <person name="Zhang P."/>
            <person name="Zhang Y."/>
            <person name="Zimin A.V."/>
            <person name="Baldwin J."/>
            <person name="Abdouelleil A."/>
            <person name="Abdulkadir J."/>
            <person name="Abebe A."/>
            <person name="Abera B."/>
            <person name="Abreu J."/>
            <person name="Acer S.C."/>
            <person name="Aftuck L."/>
            <person name="Alexander A."/>
            <person name="An P."/>
            <person name="Anderson E."/>
            <person name="Anderson S."/>
            <person name="Arachi H."/>
            <person name="Azer M."/>
            <person name="Bachantsang P."/>
            <person name="Barry A."/>
            <person name="Bayul T."/>
            <person name="Berlin A."/>
            <person name="Bessette D."/>
            <person name="Bloom T."/>
            <person name="Blye J."/>
            <person name="Boguslavskiy L."/>
            <person name="Bonnet C."/>
            <person name="Boukhgalter B."/>
            <person name="Bourzgui I."/>
            <person name="Brown A."/>
            <person name="Cahill P."/>
            <person name="Channer S."/>
            <person name="Cheshatsang Y."/>
            <person name="Chuda L."/>
            <person name="Citroen M."/>
            <person name="Collymore A."/>
            <person name="Cooke P."/>
            <person name="Costello M."/>
            <person name="D'Aco K."/>
            <person name="Daza R."/>
            <person name="De Haan G."/>
            <person name="DeGray S."/>
            <person name="DeMaso C."/>
            <person name="Dhargay N."/>
            <person name="Dooley K."/>
            <person name="Dooley E."/>
            <person name="Doricent M."/>
            <person name="Dorje P."/>
            <person name="Dorjee K."/>
            <person name="Dupes A."/>
            <person name="Elong R."/>
            <person name="Falk J."/>
            <person name="Farina A."/>
            <person name="Faro S."/>
            <person name="Ferguson D."/>
            <person name="Fisher S."/>
            <person name="Foley C.D."/>
            <person name="Franke A."/>
            <person name="Friedrich D."/>
            <person name="Gadbois L."/>
            <person name="Gearin G."/>
            <person name="Gearin C.R."/>
            <person name="Giannoukos G."/>
            <person name="Goode T."/>
            <person name="Graham J."/>
            <person name="Grandbois E."/>
            <person name="Grewal S."/>
            <person name="Gyaltsen K."/>
            <person name="Hafez N."/>
            <person name="Hagos B."/>
            <person name="Hall J."/>
            <person name="Henson C."/>
            <person name="Hollinger A."/>
            <person name="Honan T."/>
            <person name="Huard M.D."/>
            <person name="Hughes L."/>
            <person name="Hurhula B."/>
            <person name="Husby M.E."/>
            <person name="Kamat A."/>
            <person name="Kanga B."/>
            <person name="Kashin S."/>
            <person name="Khazanovich D."/>
            <person name="Kisner P."/>
            <person name="Lance K."/>
            <person name="Lara M."/>
            <person name="Lee W."/>
            <person name="Lennon N."/>
            <person name="Letendre F."/>
            <person name="LeVine R."/>
            <person name="Lipovsky A."/>
            <person name="Liu X."/>
            <person name="Liu J."/>
            <person name="Liu S."/>
            <person name="Lokyitsang T."/>
            <person name="Lokyitsang Y."/>
            <person name="Lubonja R."/>
            <person name="Lui A."/>
            <person name="MacDonald P."/>
            <person name="Magnisalis V."/>
            <person name="Maru K."/>
            <person name="Matthews C."/>
            <person name="McCusker W."/>
            <person name="McDonough S."/>
            <person name="Mehta T."/>
            <person name="Meldrim J."/>
            <person name="Meneus L."/>
            <person name="Mihai O."/>
            <person name="Mihalev A."/>
            <person name="Mihova T."/>
            <person name="Mittelman R."/>
            <person name="Mlenga V."/>
            <person name="Montmayeur A."/>
            <person name="Mulrain L."/>
            <person name="Navidi A."/>
            <person name="Naylor J."/>
            <person name="Negash T."/>
            <person name="Nguyen T."/>
            <person name="Nguyen N."/>
            <person name="Nicol R."/>
            <person name="Norbu C."/>
            <person name="Norbu N."/>
            <person name="Novod N."/>
            <person name="O'Neill B."/>
            <person name="Osman S."/>
            <person name="Markiewicz E."/>
            <person name="Oyono O.L."/>
            <person name="Patti C."/>
            <person name="Phunkhang P."/>
            <person name="Pierre F."/>
            <person name="Priest M."/>
            <person name="Raghuraman S."/>
            <person name="Rege F."/>
            <person name="Reyes R."/>
            <person name="Rise C."/>
            <person name="Rogov P."/>
            <person name="Ross K."/>
            <person name="Ryan E."/>
            <person name="Settipalli S."/>
            <person name="Shea T."/>
            <person name="Sherpa N."/>
            <person name="Shi L."/>
            <person name="Shih D."/>
            <person name="Sparrow T."/>
            <person name="Spaulding J."/>
            <person name="Stalker J."/>
            <person name="Stange-Thomann N."/>
            <person name="Stavropoulos S."/>
            <person name="Stone C."/>
            <person name="Strader C."/>
            <person name="Tesfaye S."/>
            <person name="Thomson T."/>
            <person name="Thoulutsang Y."/>
            <person name="Thoulutsang D."/>
            <person name="Topham K."/>
            <person name="Topping I."/>
            <person name="Tsamla T."/>
            <person name="Vassiliev H."/>
            <person name="Vo A."/>
            <person name="Wangchuk T."/>
            <person name="Wangdi T."/>
            <person name="Weiand M."/>
            <person name="Wilkinson J."/>
            <person name="Wilson A."/>
            <person name="Yadav S."/>
            <person name="Young G."/>
            <person name="Yu Q."/>
            <person name="Zembek L."/>
            <person name="Zhong D."/>
            <person name="Zimmer A."/>
            <person name="Zwirko Z."/>
            <person name="Jaffe D.B."/>
            <person name="Alvarez P."/>
            <person name="Brockman W."/>
            <person name="Butler J."/>
            <person name="Chin C."/>
            <person name="Gnerre S."/>
            <person name="Grabherr M."/>
            <person name="Kleber M."/>
            <person name="Mauceli E."/>
            <person name="MacCallum I."/>
        </authorList>
    </citation>
    <scope>NUCLEOTIDE SEQUENCE [LARGE SCALE GENOMIC DNA]</scope>
    <source>
        <strain evidence="2">Tai18E2 / Tucson 14021-0261.01</strain>
    </source>
</reference>
<dbReference type="OrthoDB" id="7848663at2759"/>
<organism evidence="1 2">
    <name type="scientific">Drosophila yakuba</name>
    <name type="common">Fruit fly</name>
    <dbReference type="NCBI Taxonomy" id="7245"/>
    <lineage>
        <taxon>Eukaryota</taxon>
        <taxon>Metazoa</taxon>
        <taxon>Ecdysozoa</taxon>
        <taxon>Arthropoda</taxon>
        <taxon>Hexapoda</taxon>
        <taxon>Insecta</taxon>
        <taxon>Pterygota</taxon>
        <taxon>Neoptera</taxon>
        <taxon>Endopterygota</taxon>
        <taxon>Diptera</taxon>
        <taxon>Brachycera</taxon>
        <taxon>Muscomorpha</taxon>
        <taxon>Ephydroidea</taxon>
        <taxon>Drosophilidae</taxon>
        <taxon>Drosophila</taxon>
        <taxon>Sophophora</taxon>
    </lineage>
</organism>
<reference evidence="1 2" key="2">
    <citation type="journal article" date="2007" name="PLoS Biol.">
        <title>Principles of genome evolution in the Drosophila melanogaster species group.</title>
        <authorList>
            <person name="Ranz J.M."/>
            <person name="Maurin D."/>
            <person name="Chan Y.S."/>
            <person name="von Grotthuss M."/>
            <person name="Hillier L.W."/>
            <person name="Roote J."/>
            <person name="Ashburner M."/>
            <person name="Bergman C.M."/>
        </authorList>
    </citation>
    <scope>NUCLEOTIDE SEQUENCE [LARGE SCALE GENOMIC DNA]</scope>
    <source>
        <strain evidence="2">Tai18E2 / Tucson 14021-0261.01</strain>
    </source>
</reference>
<proteinExistence type="predicted"/>